<dbReference type="AlphaFoldDB" id="A0A4Y1ZPB6"/>
<evidence type="ECO:0000313" key="2">
    <source>
        <dbReference type="Proteomes" id="UP000499080"/>
    </source>
</evidence>
<feature type="non-terminal residue" evidence="1">
    <location>
        <position position="36"/>
    </location>
</feature>
<proteinExistence type="predicted"/>
<organism evidence="1 2">
    <name type="scientific">Araneus ventricosus</name>
    <name type="common">Orbweaver spider</name>
    <name type="synonym">Epeira ventricosa</name>
    <dbReference type="NCBI Taxonomy" id="182803"/>
    <lineage>
        <taxon>Eukaryota</taxon>
        <taxon>Metazoa</taxon>
        <taxon>Ecdysozoa</taxon>
        <taxon>Arthropoda</taxon>
        <taxon>Chelicerata</taxon>
        <taxon>Arachnida</taxon>
        <taxon>Araneae</taxon>
        <taxon>Araneomorphae</taxon>
        <taxon>Entelegynae</taxon>
        <taxon>Araneoidea</taxon>
        <taxon>Araneidae</taxon>
        <taxon>Araneus</taxon>
    </lineage>
</organism>
<dbReference type="Proteomes" id="UP000499080">
    <property type="component" value="Unassembled WGS sequence"/>
</dbReference>
<comment type="caution">
    <text evidence="1">The sequence shown here is derived from an EMBL/GenBank/DDBJ whole genome shotgun (WGS) entry which is preliminary data.</text>
</comment>
<sequence>MTQAPTILWEKGPILGNNNANIAILQQGKRAPIYLF</sequence>
<evidence type="ECO:0000313" key="1">
    <source>
        <dbReference type="EMBL" id="GBL60383.1"/>
    </source>
</evidence>
<accession>A0A4Y1ZPB6</accession>
<name>A0A4Y1ZPB6_ARAVE</name>
<gene>
    <name evidence="1" type="ORF">AVEN_9843_1</name>
</gene>
<dbReference type="EMBL" id="BGPR01151679">
    <property type="protein sequence ID" value="GBL60383.1"/>
    <property type="molecule type" value="Genomic_DNA"/>
</dbReference>
<keyword evidence="2" id="KW-1185">Reference proteome</keyword>
<protein>
    <submittedName>
        <fullName evidence="1">Uncharacterized protein</fullName>
    </submittedName>
</protein>
<reference evidence="1 2" key="1">
    <citation type="journal article" date="2019" name="Sci. Rep.">
        <title>Orb-weaving spider Araneus ventricosus genome elucidates the spidroin gene catalogue.</title>
        <authorList>
            <person name="Kono N."/>
            <person name="Nakamura H."/>
            <person name="Ohtoshi R."/>
            <person name="Moran D.A.P."/>
            <person name="Shinohara A."/>
            <person name="Yoshida Y."/>
            <person name="Fujiwara M."/>
            <person name="Mori M."/>
            <person name="Tomita M."/>
            <person name="Arakawa K."/>
        </authorList>
    </citation>
    <scope>NUCLEOTIDE SEQUENCE [LARGE SCALE GENOMIC DNA]</scope>
</reference>